<keyword evidence="1" id="KW-1133">Transmembrane helix</keyword>
<proteinExistence type="predicted"/>
<keyword evidence="1" id="KW-0472">Membrane</keyword>
<comment type="caution">
    <text evidence="2">The sequence shown here is derived from an EMBL/GenBank/DDBJ whole genome shotgun (WGS) entry which is preliminary data.</text>
</comment>
<protein>
    <submittedName>
        <fullName evidence="2">Uncharacterized protein</fullName>
    </submittedName>
</protein>
<evidence type="ECO:0000256" key="1">
    <source>
        <dbReference type="SAM" id="Phobius"/>
    </source>
</evidence>
<sequence length="191" mass="22275">MLVVLILIAIWLFVALPLIWYGEWPTNEDKSVTILNGSSGFILLAFSVALGAYIRTVYAASVETFDEVYCEKLPAWPFETDYTRDRLHNLEFAQRWLRLVTILMFIFMFFSSLRIVASALNAITPVIEIWLLRWCDLGLIIFLTGSFLIMWGTHWVSSSKERRCREAMRKAFDQKRFLRKSAGQRIVEHLD</sequence>
<feature type="transmembrane region" description="Helical" evidence="1">
    <location>
        <begin position="137"/>
        <end position="156"/>
    </location>
</feature>
<keyword evidence="1" id="KW-0812">Transmembrane</keyword>
<name>A0ABY0DMV0_9BRAD</name>
<evidence type="ECO:0000313" key="3">
    <source>
        <dbReference type="Proteomes" id="UP000289946"/>
    </source>
</evidence>
<feature type="transmembrane region" description="Helical" evidence="1">
    <location>
        <begin position="96"/>
        <end position="117"/>
    </location>
</feature>
<evidence type="ECO:0000313" key="2">
    <source>
        <dbReference type="EMBL" id="RXG96363.1"/>
    </source>
</evidence>
<reference evidence="2 3" key="1">
    <citation type="submission" date="2018-10" db="EMBL/GenBank/DDBJ databases">
        <title>Bradyrhizobium sp. nov., isolated from effective nodules of peanut in China.</title>
        <authorList>
            <person name="Li Y."/>
        </authorList>
    </citation>
    <scope>NUCLEOTIDE SEQUENCE [LARGE SCALE GENOMIC DNA]</scope>
    <source>
        <strain evidence="2 3">CCBAU 51781</strain>
    </source>
</reference>
<dbReference type="EMBL" id="RDRA01000006">
    <property type="protein sequence ID" value="RXG96363.1"/>
    <property type="molecule type" value="Genomic_DNA"/>
</dbReference>
<organism evidence="2 3">
    <name type="scientific">Bradyrhizobium zhanjiangense</name>
    <dbReference type="NCBI Taxonomy" id="1325107"/>
    <lineage>
        <taxon>Bacteria</taxon>
        <taxon>Pseudomonadati</taxon>
        <taxon>Pseudomonadota</taxon>
        <taxon>Alphaproteobacteria</taxon>
        <taxon>Hyphomicrobiales</taxon>
        <taxon>Nitrobacteraceae</taxon>
        <taxon>Bradyrhizobium</taxon>
    </lineage>
</organism>
<keyword evidence="3" id="KW-1185">Reference proteome</keyword>
<accession>A0ABY0DMV0</accession>
<dbReference type="RefSeq" id="WP_128939467.1">
    <property type="nucleotide sequence ID" value="NZ_RDRA01000006.1"/>
</dbReference>
<feature type="transmembrane region" description="Helical" evidence="1">
    <location>
        <begin position="33"/>
        <end position="54"/>
    </location>
</feature>
<dbReference type="Proteomes" id="UP000289946">
    <property type="component" value="Unassembled WGS sequence"/>
</dbReference>
<gene>
    <name evidence="2" type="ORF">EAS62_12285</name>
</gene>